<feature type="compositionally biased region" description="Basic and acidic residues" evidence="9">
    <location>
        <begin position="511"/>
        <end position="521"/>
    </location>
</feature>
<keyword evidence="4 10" id="KW-0812">Transmembrane</keyword>
<dbReference type="AlphaFoldDB" id="A0AAJ0FEA5"/>
<dbReference type="InterPro" id="IPR020846">
    <property type="entry name" value="MFS_dom"/>
</dbReference>
<evidence type="ECO:0000259" key="11">
    <source>
        <dbReference type="PROSITE" id="PS50850"/>
    </source>
</evidence>
<feature type="transmembrane region" description="Helical" evidence="10">
    <location>
        <begin position="335"/>
        <end position="355"/>
    </location>
</feature>
<evidence type="ECO:0000256" key="3">
    <source>
        <dbReference type="ARBA" id="ARBA00022448"/>
    </source>
</evidence>
<evidence type="ECO:0000256" key="8">
    <source>
        <dbReference type="RuleBase" id="RU003346"/>
    </source>
</evidence>
<dbReference type="Pfam" id="PF00083">
    <property type="entry name" value="Sugar_tr"/>
    <property type="match status" value="1"/>
</dbReference>
<keyword evidence="6 10" id="KW-0472">Membrane</keyword>
<keyword evidence="13" id="KW-1185">Reference proteome</keyword>
<dbReference type="NCBIfam" id="TIGR00879">
    <property type="entry name" value="SP"/>
    <property type="match status" value="1"/>
</dbReference>
<dbReference type="PANTHER" id="PTHR48022:SF7">
    <property type="entry name" value="MAJOR FACILITATOR SUPERFAMILY (MFS) PROFILE DOMAIN-CONTAINING PROTEIN-RELATED"/>
    <property type="match status" value="1"/>
</dbReference>
<name>A0AAJ0FEA5_9PEZI</name>
<dbReference type="RefSeq" id="XP_060281599.1">
    <property type="nucleotide sequence ID" value="XM_060422106.1"/>
</dbReference>
<keyword evidence="7" id="KW-0325">Glycoprotein</keyword>
<keyword evidence="5 10" id="KW-1133">Transmembrane helix</keyword>
<accession>A0AAJ0FEA5</accession>
<comment type="caution">
    <text evidence="12">The sequence shown here is derived from an EMBL/GenBank/DDBJ whole genome shotgun (WGS) entry which is preliminary data.</text>
</comment>
<comment type="subcellular location">
    <subcellularLocation>
        <location evidence="1">Membrane</location>
        <topology evidence="1">Multi-pass membrane protein</topology>
    </subcellularLocation>
</comment>
<evidence type="ECO:0000313" key="12">
    <source>
        <dbReference type="EMBL" id="KAK1765386.1"/>
    </source>
</evidence>
<dbReference type="Gene3D" id="1.20.1250.20">
    <property type="entry name" value="MFS general substrate transporter like domains"/>
    <property type="match status" value="1"/>
</dbReference>
<dbReference type="GeneID" id="85305293"/>
<evidence type="ECO:0000256" key="6">
    <source>
        <dbReference type="ARBA" id="ARBA00023136"/>
    </source>
</evidence>
<feature type="transmembrane region" description="Helical" evidence="10">
    <location>
        <begin position="148"/>
        <end position="171"/>
    </location>
</feature>
<dbReference type="FunFam" id="1.20.1250.20:FF:000026">
    <property type="entry name" value="MFS quinate transporter QutD"/>
    <property type="match status" value="1"/>
</dbReference>
<dbReference type="EMBL" id="MU839015">
    <property type="protein sequence ID" value="KAK1765386.1"/>
    <property type="molecule type" value="Genomic_DNA"/>
</dbReference>
<evidence type="ECO:0000256" key="10">
    <source>
        <dbReference type="SAM" id="Phobius"/>
    </source>
</evidence>
<dbReference type="InterPro" id="IPR003663">
    <property type="entry name" value="Sugar/inositol_transpt"/>
</dbReference>
<feature type="transmembrane region" description="Helical" evidence="10">
    <location>
        <begin position="119"/>
        <end position="136"/>
    </location>
</feature>
<evidence type="ECO:0000313" key="13">
    <source>
        <dbReference type="Proteomes" id="UP001244011"/>
    </source>
</evidence>
<organism evidence="12 13">
    <name type="scientific">Phialemonium atrogriseum</name>
    <dbReference type="NCBI Taxonomy" id="1093897"/>
    <lineage>
        <taxon>Eukaryota</taxon>
        <taxon>Fungi</taxon>
        <taxon>Dikarya</taxon>
        <taxon>Ascomycota</taxon>
        <taxon>Pezizomycotina</taxon>
        <taxon>Sordariomycetes</taxon>
        <taxon>Sordariomycetidae</taxon>
        <taxon>Cephalothecales</taxon>
        <taxon>Cephalothecaceae</taxon>
        <taxon>Phialemonium</taxon>
    </lineage>
</organism>
<dbReference type="PRINTS" id="PR00171">
    <property type="entry name" value="SUGRTRNSPORT"/>
</dbReference>
<dbReference type="PANTHER" id="PTHR48022">
    <property type="entry name" value="PLASTIDIC GLUCOSE TRANSPORTER 4"/>
    <property type="match status" value="1"/>
</dbReference>
<dbReference type="InterPro" id="IPR005829">
    <property type="entry name" value="Sugar_transporter_CS"/>
</dbReference>
<evidence type="ECO:0000256" key="5">
    <source>
        <dbReference type="ARBA" id="ARBA00022989"/>
    </source>
</evidence>
<dbReference type="Proteomes" id="UP001244011">
    <property type="component" value="Unassembled WGS sequence"/>
</dbReference>
<feature type="transmembrane region" description="Helical" evidence="10">
    <location>
        <begin position="183"/>
        <end position="200"/>
    </location>
</feature>
<feature type="transmembrane region" description="Helical" evidence="10">
    <location>
        <begin position="270"/>
        <end position="291"/>
    </location>
</feature>
<dbReference type="SUPFAM" id="SSF103473">
    <property type="entry name" value="MFS general substrate transporter"/>
    <property type="match status" value="1"/>
</dbReference>
<evidence type="ECO:0000256" key="9">
    <source>
        <dbReference type="SAM" id="MobiDB-lite"/>
    </source>
</evidence>
<dbReference type="InterPro" id="IPR036259">
    <property type="entry name" value="MFS_trans_sf"/>
</dbReference>
<dbReference type="GO" id="GO:0005351">
    <property type="term" value="F:carbohydrate:proton symporter activity"/>
    <property type="evidence" value="ECO:0007669"/>
    <property type="project" value="TreeGrafter"/>
</dbReference>
<dbReference type="PROSITE" id="PS50850">
    <property type="entry name" value="MFS"/>
    <property type="match status" value="1"/>
</dbReference>
<feature type="transmembrane region" description="Helical" evidence="10">
    <location>
        <begin position="303"/>
        <end position="323"/>
    </location>
</feature>
<feature type="transmembrane region" description="Helical" evidence="10">
    <location>
        <begin position="416"/>
        <end position="435"/>
    </location>
</feature>
<dbReference type="PROSITE" id="PS00216">
    <property type="entry name" value="SUGAR_TRANSPORT_1"/>
    <property type="match status" value="2"/>
</dbReference>
<reference evidence="12" key="1">
    <citation type="submission" date="2023-06" db="EMBL/GenBank/DDBJ databases">
        <title>Genome-scale phylogeny and comparative genomics of the fungal order Sordariales.</title>
        <authorList>
            <consortium name="Lawrence Berkeley National Laboratory"/>
            <person name="Hensen N."/>
            <person name="Bonometti L."/>
            <person name="Westerberg I."/>
            <person name="Brannstrom I.O."/>
            <person name="Guillou S."/>
            <person name="Cros-Aarteil S."/>
            <person name="Calhoun S."/>
            <person name="Haridas S."/>
            <person name="Kuo A."/>
            <person name="Mondo S."/>
            <person name="Pangilinan J."/>
            <person name="Riley R."/>
            <person name="Labutti K."/>
            <person name="Andreopoulos B."/>
            <person name="Lipzen A."/>
            <person name="Chen C."/>
            <person name="Yanf M."/>
            <person name="Daum C."/>
            <person name="Ng V."/>
            <person name="Clum A."/>
            <person name="Steindorff A."/>
            <person name="Ohm R."/>
            <person name="Martin F."/>
            <person name="Silar P."/>
            <person name="Natvig D."/>
            <person name="Lalanne C."/>
            <person name="Gautier V."/>
            <person name="Ament-Velasquez S.L."/>
            <person name="Kruys A."/>
            <person name="Hutchinson M.I."/>
            <person name="Powell A.J."/>
            <person name="Barry K."/>
            <person name="Miller A.N."/>
            <person name="Grigoriev I.V."/>
            <person name="Debuchy R."/>
            <person name="Gladieux P."/>
            <person name="Thoren M.H."/>
            <person name="Johannesson H."/>
        </authorList>
    </citation>
    <scope>NUCLEOTIDE SEQUENCE</scope>
    <source>
        <strain evidence="12">8032-3</strain>
    </source>
</reference>
<feature type="transmembrane region" description="Helical" evidence="10">
    <location>
        <begin position="447"/>
        <end position="465"/>
    </location>
</feature>
<evidence type="ECO:0000256" key="7">
    <source>
        <dbReference type="ARBA" id="ARBA00023180"/>
    </source>
</evidence>
<protein>
    <submittedName>
        <fullName evidence="12">General substrate transporter</fullName>
    </submittedName>
</protein>
<feature type="transmembrane region" description="Helical" evidence="10">
    <location>
        <begin position="7"/>
        <end position="32"/>
    </location>
</feature>
<feature type="compositionally biased region" description="Polar residues" evidence="9">
    <location>
        <begin position="525"/>
        <end position="536"/>
    </location>
</feature>
<dbReference type="InterPro" id="IPR050360">
    <property type="entry name" value="MFS_Sugar_Transporters"/>
</dbReference>
<dbReference type="CDD" id="cd17356">
    <property type="entry name" value="MFS_HXT"/>
    <property type="match status" value="1"/>
</dbReference>
<sequence>MYRVGNIYLIAAVAVIGGGLFGFDISSMSAIISTQPYLCQFNQLGHNEKGECRGPRSAVQGGITAAMPGGSWLGALVSGFLSDIFGRKTSIQIGSVIWVIGSIIVCASQNIPMLAVGRIINGFSVGICSAQVPVYISELAPPSLRGRLVGFQQWAITWGILIMFFICYGSSYIDGSAAFRLPWGLQMIPAMLLFLGLVFLPESPRWLAKKDRWDESKSVLVLVHGRGDENSVWVARELEEIREVVEFERLNSDVTYFELFKPNMINRTMIGVFTQIWSQLTGMNVMMYYITYVFTMAGLGSDVLLPSGIQFIINVLMTVPALLWMDVWGRRPTLLVGAFFMCLWLCINAGLFAVYSRPPFPGEFTSASESMSVSGPPAKAIIASTYLFVASFAPTWGPVSWTYPPELYPLRHRGKAVALATSANWAFNFALAYFVPPAFENITWRTYVLFAVFCAAMFIHVFFVFPETANKPLEEVHEIFDDTKPGSIKYLGTPAWKTHNTRSAVLKRERNELSDEDKVGFEGRQVSNDQTTEIKQ</sequence>
<feature type="transmembrane region" description="Helical" evidence="10">
    <location>
        <begin position="380"/>
        <end position="404"/>
    </location>
</feature>
<evidence type="ECO:0000256" key="1">
    <source>
        <dbReference type="ARBA" id="ARBA00004141"/>
    </source>
</evidence>
<evidence type="ECO:0000256" key="4">
    <source>
        <dbReference type="ARBA" id="ARBA00022692"/>
    </source>
</evidence>
<dbReference type="InterPro" id="IPR005828">
    <property type="entry name" value="MFS_sugar_transport-like"/>
</dbReference>
<feature type="transmembrane region" description="Helical" evidence="10">
    <location>
        <begin position="93"/>
        <end position="113"/>
    </location>
</feature>
<feature type="region of interest" description="Disordered" evidence="9">
    <location>
        <begin position="511"/>
        <end position="536"/>
    </location>
</feature>
<gene>
    <name evidence="12" type="ORF">QBC33DRAFT_140204</name>
</gene>
<evidence type="ECO:0000256" key="2">
    <source>
        <dbReference type="ARBA" id="ARBA00010992"/>
    </source>
</evidence>
<proteinExistence type="inferred from homology"/>
<keyword evidence="3 8" id="KW-0813">Transport</keyword>
<dbReference type="GO" id="GO:0016020">
    <property type="term" value="C:membrane"/>
    <property type="evidence" value="ECO:0007669"/>
    <property type="project" value="UniProtKB-SubCell"/>
</dbReference>
<feature type="domain" description="Major facilitator superfamily (MFS) profile" evidence="11">
    <location>
        <begin position="10"/>
        <end position="469"/>
    </location>
</feature>
<feature type="transmembrane region" description="Helical" evidence="10">
    <location>
        <begin position="63"/>
        <end position="81"/>
    </location>
</feature>
<comment type="similarity">
    <text evidence="2 8">Belongs to the major facilitator superfamily. Sugar transporter (TC 2.A.1.1) family.</text>
</comment>
<dbReference type="PROSITE" id="PS00217">
    <property type="entry name" value="SUGAR_TRANSPORT_2"/>
    <property type="match status" value="1"/>
</dbReference>